<feature type="region of interest" description="Disordered" evidence="7">
    <location>
        <begin position="383"/>
        <end position="405"/>
    </location>
</feature>
<feature type="region of interest" description="Disordered" evidence="7">
    <location>
        <begin position="432"/>
        <end position="460"/>
    </location>
</feature>
<organism evidence="8 9">
    <name type="scientific">Volvox africanus</name>
    <dbReference type="NCBI Taxonomy" id="51714"/>
    <lineage>
        <taxon>Eukaryota</taxon>
        <taxon>Viridiplantae</taxon>
        <taxon>Chlorophyta</taxon>
        <taxon>core chlorophytes</taxon>
        <taxon>Chlorophyceae</taxon>
        <taxon>CS clade</taxon>
        <taxon>Chlamydomonadales</taxon>
        <taxon>Volvocaceae</taxon>
        <taxon>Volvox</taxon>
    </lineage>
</organism>
<evidence type="ECO:0000313" key="8">
    <source>
        <dbReference type="EMBL" id="GLI64096.1"/>
    </source>
</evidence>
<feature type="compositionally biased region" description="Low complexity" evidence="7">
    <location>
        <begin position="303"/>
        <end position="313"/>
    </location>
</feature>
<sequence length="835" mass="93647">MISLTTLTQLLLLLYSLFRNYGARERWLRCTDSDWPSAHLELNWMARLGAQRAGLAALALLLQFLISLQFHITGILASRVTSSVRPGGHDIRGNGRLSSALQSHVGAKAELLDLTTLLRGDVYAINVNSDSTFRLEPFDVTLLQQSRYPLTLTSFTAALRASYPDENVGWAWFADTYWEDGWYRLEIRIDEDAPFPDVIKARAAGFVEGNLQGQHMYRYWTNYRSNEYRGCGEMPSQELYDWFDEQYNWMMRHVERATGWSLAMLRGAEQPKSMTTTTTTTGTSADKTADFDTAFEPHDPDLGSEASQGAAAGTSGGGGVVSSVDRRYWMLVGLVAAQFEGLTAGFWASVTGSERNMTWHELYALNALGDLYELNVLFPPSAQPASPEVGSSGSATFSAAPQRHYTPGHGEVGEFGYGELLDCSALIKLDMGSSSDEEDDDDDGGGAKSGSIPGFEFKGLGAKEGLQGGLWMRGASQRWRRALQQTSLKRQQQQQQQQAGGQGRTRAARGGEGIPETSPRRVKNFWAAHNTWRPYYDMVRTWKVYDFPWAASGPVTVSSSPGLLHSKDDWYTTDKFVIMETTNGIYNKDLYDLIQPKCVLMWQRAQVANFGAREGSEWVDLFGRQNSGTYNNQWMVLDVQRLQRYGSDVLWVLEQVPGRTISKDVTKGFLEQGYWASYNVPYFPEIYNLTGYPQPSIYLTCPRARIFSREQRGLSSRTDVMSLMRLNHYDNDPLSLGLPNNAIAARYDLPAMPDADGQPRNWTQRAYGAVDAKIVDLESFQERRTYVINGPTSDDQPVFRWSAQPLFDSIRHDGCADEFNFGWRSYESVVGPPMP</sequence>
<evidence type="ECO:0000313" key="9">
    <source>
        <dbReference type="Proteomes" id="UP001165090"/>
    </source>
</evidence>
<evidence type="ECO:0000256" key="6">
    <source>
        <dbReference type="ARBA" id="ARBA00023180"/>
    </source>
</evidence>
<keyword evidence="6" id="KW-0325">Glycoprotein</keyword>
<accession>A0ABQ5S2L1</accession>
<protein>
    <recommendedName>
        <fullName evidence="10">Phospholipase B-like</fullName>
    </recommendedName>
</protein>
<name>A0ABQ5S2L1_9CHLO</name>
<comment type="caution">
    <text evidence="8">The sequence shown here is derived from an EMBL/GenBank/DDBJ whole genome shotgun (WGS) entry which is preliminary data.</text>
</comment>
<feature type="compositionally biased region" description="Polar residues" evidence="7">
    <location>
        <begin position="389"/>
        <end position="399"/>
    </location>
</feature>
<dbReference type="PANTHER" id="PTHR12370">
    <property type="entry name" value="PHOSPHOLIPASE B-RELATED"/>
    <property type="match status" value="1"/>
</dbReference>
<proteinExistence type="inferred from homology"/>
<dbReference type="EMBL" id="BSDZ01000017">
    <property type="protein sequence ID" value="GLI64096.1"/>
    <property type="molecule type" value="Genomic_DNA"/>
</dbReference>
<evidence type="ECO:0000256" key="4">
    <source>
        <dbReference type="ARBA" id="ARBA00022963"/>
    </source>
</evidence>
<comment type="similarity">
    <text evidence="1">Belongs to the phospholipase B-like family.</text>
</comment>
<dbReference type="Proteomes" id="UP001165090">
    <property type="component" value="Unassembled WGS sequence"/>
</dbReference>
<feature type="region of interest" description="Disordered" evidence="7">
    <location>
        <begin position="481"/>
        <end position="519"/>
    </location>
</feature>
<keyword evidence="3" id="KW-0378">Hydrolase</keyword>
<dbReference type="Gene3D" id="3.60.60.30">
    <property type="match status" value="2"/>
</dbReference>
<evidence type="ECO:0000256" key="5">
    <source>
        <dbReference type="ARBA" id="ARBA00023098"/>
    </source>
</evidence>
<evidence type="ECO:0008006" key="10">
    <source>
        <dbReference type="Google" id="ProtNLM"/>
    </source>
</evidence>
<evidence type="ECO:0000256" key="1">
    <source>
        <dbReference type="ARBA" id="ARBA00007835"/>
    </source>
</evidence>
<dbReference type="PANTHER" id="PTHR12370:SF3">
    <property type="entry name" value="PHOSPHOLIPASE B-LIKE 2-RELATED"/>
    <property type="match status" value="1"/>
</dbReference>
<keyword evidence="9" id="KW-1185">Reference proteome</keyword>
<keyword evidence="4" id="KW-0442">Lipid degradation</keyword>
<feature type="region of interest" description="Disordered" evidence="7">
    <location>
        <begin position="293"/>
        <end position="317"/>
    </location>
</feature>
<keyword evidence="2" id="KW-0732">Signal</keyword>
<gene>
    <name evidence="8" type="ORF">VaNZ11_007269</name>
</gene>
<evidence type="ECO:0000256" key="2">
    <source>
        <dbReference type="ARBA" id="ARBA00022729"/>
    </source>
</evidence>
<evidence type="ECO:0000256" key="3">
    <source>
        <dbReference type="ARBA" id="ARBA00022801"/>
    </source>
</evidence>
<dbReference type="Pfam" id="PF04916">
    <property type="entry name" value="Phospholip_B"/>
    <property type="match status" value="3"/>
</dbReference>
<dbReference type="InterPro" id="IPR007000">
    <property type="entry name" value="PLipase_B-like"/>
</dbReference>
<feature type="compositionally biased region" description="Acidic residues" evidence="7">
    <location>
        <begin position="435"/>
        <end position="444"/>
    </location>
</feature>
<keyword evidence="5" id="KW-0443">Lipid metabolism</keyword>
<evidence type="ECO:0000256" key="7">
    <source>
        <dbReference type="SAM" id="MobiDB-lite"/>
    </source>
</evidence>
<reference evidence="8 9" key="1">
    <citation type="journal article" date="2023" name="IScience">
        <title>Expanded male sex-determining region conserved during the evolution of homothallism in the green alga Volvox.</title>
        <authorList>
            <person name="Yamamoto K."/>
            <person name="Matsuzaki R."/>
            <person name="Mahakham W."/>
            <person name="Heman W."/>
            <person name="Sekimoto H."/>
            <person name="Kawachi M."/>
            <person name="Minakuchi Y."/>
            <person name="Toyoda A."/>
            <person name="Nozaki H."/>
        </authorList>
    </citation>
    <scope>NUCLEOTIDE SEQUENCE [LARGE SCALE GENOMIC DNA]</scope>
    <source>
        <strain evidence="8 9">NIES-4468</strain>
    </source>
</reference>
<feature type="compositionally biased region" description="Low complexity" evidence="7">
    <location>
        <begin position="490"/>
        <end position="499"/>
    </location>
</feature>